<organism evidence="2 3">
    <name type="scientific">Neonectria ditissima</name>
    <dbReference type="NCBI Taxonomy" id="78410"/>
    <lineage>
        <taxon>Eukaryota</taxon>
        <taxon>Fungi</taxon>
        <taxon>Dikarya</taxon>
        <taxon>Ascomycota</taxon>
        <taxon>Pezizomycotina</taxon>
        <taxon>Sordariomycetes</taxon>
        <taxon>Hypocreomycetidae</taxon>
        <taxon>Hypocreales</taxon>
        <taxon>Nectriaceae</taxon>
        <taxon>Neonectria</taxon>
    </lineage>
</organism>
<comment type="caution">
    <text evidence="2">The sequence shown here is derived from an EMBL/GenBank/DDBJ whole genome shotgun (WGS) entry which is preliminary data.</text>
</comment>
<dbReference type="GO" id="GO:0043625">
    <property type="term" value="C:delta DNA polymerase complex"/>
    <property type="evidence" value="ECO:0007669"/>
    <property type="project" value="TreeGrafter"/>
</dbReference>
<feature type="compositionally biased region" description="Polar residues" evidence="1">
    <location>
        <begin position="18"/>
        <end position="30"/>
    </location>
</feature>
<dbReference type="PANTHER" id="PTHR14303">
    <property type="entry name" value="DNA POLYMERASE DELTA SUBUNIT 4"/>
    <property type="match status" value="1"/>
</dbReference>
<dbReference type="Pfam" id="PF04081">
    <property type="entry name" value="DNA_pol_delta_4"/>
    <property type="match status" value="1"/>
</dbReference>
<dbReference type="GO" id="GO:0000731">
    <property type="term" value="P:DNA synthesis involved in DNA repair"/>
    <property type="evidence" value="ECO:0007669"/>
    <property type="project" value="InterPro"/>
</dbReference>
<keyword evidence="3" id="KW-1185">Reference proteome</keyword>
<evidence type="ECO:0008006" key="4">
    <source>
        <dbReference type="Google" id="ProtNLM"/>
    </source>
</evidence>
<dbReference type="EMBL" id="LKCW01000021">
    <property type="protein sequence ID" value="KPM44290.1"/>
    <property type="molecule type" value="Genomic_DNA"/>
</dbReference>
<dbReference type="GO" id="GO:0006261">
    <property type="term" value="P:DNA-templated DNA replication"/>
    <property type="evidence" value="ECO:0007669"/>
    <property type="project" value="TreeGrafter"/>
</dbReference>
<dbReference type="AlphaFoldDB" id="A0A0P7BSC1"/>
<gene>
    <name evidence="2" type="ORF">AK830_g2251</name>
</gene>
<evidence type="ECO:0000313" key="3">
    <source>
        <dbReference type="Proteomes" id="UP000050424"/>
    </source>
</evidence>
<evidence type="ECO:0000256" key="1">
    <source>
        <dbReference type="SAM" id="MobiDB-lite"/>
    </source>
</evidence>
<evidence type="ECO:0000313" key="2">
    <source>
        <dbReference type="EMBL" id="KPM44290.1"/>
    </source>
</evidence>
<reference evidence="2 3" key="1">
    <citation type="submission" date="2015-09" db="EMBL/GenBank/DDBJ databases">
        <title>Draft genome of a European isolate of the apple canker pathogen Neonectria ditissima.</title>
        <authorList>
            <person name="Gomez-Cortecero A."/>
            <person name="Harrison R.J."/>
            <person name="Armitage A.D."/>
        </authorList>
    </citation>
    <scope>NUCLEOTIDE SEQUENCE [LARGE SCALE GENOMIC DNA]</scope>
    <source>
        <strain evidence="2 3">R09/05</strain>
    </source>
</reference>
<dbReference type="Proteomes" id="UP000050424">
    <property type="component" value="Unassembled WGS sequence"/>
</dbReference>
<proteinExistence type="predicted"/>
<feature type="region of interest" description="Disordered" evidence="1">
    <location>
        <begin position="52"/>
        <end position="100"/>
    </location>
</feature>
<feature type="region of interest" description="Disordered" evidence="1">
    <location>
        <begin position="1"/>
        <end position="36"/>
    </location>
</feature>
<accession>A0A0P7BSC1</accession>
<protein>
    <recommendedName>
        <fullName evidence="4">DNA polymerase delta subunit 4</fullName>
    </recommendedName>
</protein>
<dbReference type="InterPro" id="IPR007218">
    <property type="entry name" value="DNA_pol_delta_4"/>
</dbReference>
<feature type="compositionally biased region" description="Acidic residues" evidence="1">
    <location>
        <begin position="84"/>
        <end position="95"/>
    </location>
</feature>
<dbReference type="PANTHER" id="PTHR14303:SF0">
    <property type="entry name" value="DNA POLYMERASE DELTA SUBUNIT 4"/>
    <property type="match status" value="1"/>
</dbReference>
<dbReference type="OrthoDB" id="337486at2759"/>
<name>A0A0P7BSC1_9HYPO</name>
<sequence>MPTTRRSTGGARGAPAKGQSTLLSFSNKVTKSVPKDTKKAIVAPSVAKVEVSEPSKEDELATIVIGEPETKEPETKEPEAKEIEAEEEEEEEAVPEVEAVPDKSEVELRAEQITEAQIKKYWKTIEGQWSSPRLHQQGLSLQEKVLRYFDVSSQYGPCIGLPRMKRWQRAERLGLNPPVEVLAVLLKEEAKGNKKIATAHMDEILNSSTMGQ</sequence>
<dbReference type="GO" id="GO:0003887">
    <property type="term" value="F:DNA-directed DNA polymerase activity"/>
    <property type="evidence" value="ECO:0007669"/>
    <property type="project" value="TreeGrafter"/>
</dbReference>
<dbReference type="STRING" id="78410.A0A0P7BSC1"/>
<feature type="compositionally biased region" description="Basic and acidic residues" evidence="1">
    <location>
        <begin position="68"/>
        <end position="83"/>
    </location>
</feature>